<evidence type="ECO:0000256" key="1">
    <source>
        <dbReference type="SAM" id="Phobius"/>
    </source>
</evidence>
<sequence length="135" mass="15449">MQATQLVAFWKYWMYWLNPVTYLVGSILTFTIFDVNIVCSGEELAVFDPPANMTCSDYLAAFLRETGANLVNPDDSADCRACQYTKGSDYLRTINLNDWYYGWRAAAIIVLFVLSSFSLLYVFMNLKTKTSKRAE</sequence>
<organism evidence="2 3">
    <name type="scientific">Aspergillus pseudotamarii</name>
    <dbReference type="NCBI Taxonomy" id="132259"/>
    <lineage>
        <taxon>Eukaryota</taxon>
        <taxon>Fungi</taxon>
        <taxon>Dikarya</taxon>
        <taxon>Ascomycota</taxon>
        <taxon>Pezizomycotina</taxon>
        <taxon>Eurotiomycetes</taxon>
        <taxon>Eurotiomycetidae</taxon>
        <taxon>Eurotiales</taxon>
        <taxon>Aspergillaceae</taxon>
        <taxon>Aspergillus</taxon>
        <taxon>Aspergillus subgen. Circumdati</taxon>
    </lineage>
</organism>
<dbReference type="GeneID" id="43643006"/>
<proteinExistence type="predicted"/>
<dbReference type="EMBL" id="ML743556">
    <property type="protein sequence ID" value="KAE8141873.1"/>
    <property type="molecule type" value="Genomic_DNA"/>
</dbReference>
<reference evidence="2 3" key="1">
    <citation type="submission" date="2019-04" db="EMBL/GenBank/DDBJ databases">
        <title>Friends and foes A comparative genomics study of 23 Aspergillus species from section Flavi.</title>
        <authorList>
            <consortium name="DOE Joint Genome Institute"/>
            <person name="Kjaerbolling I."/>
            <person name="Vesth T."/>
            <person name="Frisvad J.C."/>
            <person name="Nybo J.L."/>
            <person name="Theobald S."/>
            <person name="Kildgaard S."/>
            <person name="Isbrandt T."/>
            <person name="Kuo A."/>
            <person name="Sato A."/>
            <person name="Lyhne E.K."/>
            <person name="Kogle M.E."/>
            <person name="Wiebenga A."/>
            <person name="Kun R.S."/>
            <person name="Lubbers R.J."/>
            <person name="Makela M.R."/>
            <person name="Barry K."/>
            <person name="Chovatia M."/>
            <person name="Clum A."/>
            <person name="Daum C."/>
            <person name="Haridas S."/>
            <person name="He G."/>
            <person name="LaButti K."/>
            <person name="Lipzen A."/>
            <person name="Mondo S."/>
            <person name="Riley R."/>
            <person name="Salamov A."/>
            <person name="Simmons B.A."/>
            <person name="Magnuson J.K."/>
            <person name="Henrissat B."/>
            <person name="Mortensen U.H."/>
            <person name="Larsen T.O."/>
            <person name="Devries R.P."/>
            <person name="Grigoriev I.V."/>
            <person name="Machida M."/>
            <person name="Baker S.E."/>
            <person name="Andersen M.R."/>
        </authorList>
    </citation>
    <scope>NUCLEOTIDE SEQUENCE [LARGE SCALE GENOMIC DNA]</scope>
    <source>
        <strain evidence="2 3">CBS 117625</strain>
    </source>
</reference>
<keyword evidence="3" id="KW-1185">Reference proteome</keyword>
<dbReference type="OrthoDB" id="4505979at2759"/>
<dbReference type="AlphaFoldDB" id="A0A5N6T6B4"/>
<keyword evidence="1" id="KW-0812">Transmembrane</keyword>
<dbReference type="RefSeq" id="XP_031917936.1">
    <property type="nucleotide sequence ID" value="XM_032058796.1"/>
</dbReference>
<evidence type="ECO:0000313" key="3">
    <source>
        <dbReference type="Proteomes" id="UP000325672"/>
    </source>
</evidence>
<feature type="transmembrane region" description="Helical" evidence="1">
    <location>
        <begin position="12"/>
        <end position="33"/>
    </location>
</feature>
<gene>
    <name evidence="2" type="ORF">BDV38DRAFT_278657</name>
</gene>
<keyword evidence="1" id="KW-0472">Membrane</keyword>
<accession>A0A5N6T6B4</accession>
<protein>
    <submittedName>
        <fullName evidence="2">Membrane bound transporter</fullName>
    </submittedName>
</protein>
<name>A0A5N6T6B4_ASPPS</name>
<keyword evidence="1" id="KW-1133">Transmembrane helix</keyword>
<feature type="transmembrane region" description="Helical" evidence="1">
    <location>
        <begin position="101"/>
        <end position="123"/>
    </location>
</feature>
<dbReference type="Proteomes" id="UP000325672">
    <property type="component" value="Unassembled WGS sequence"/>
</dbReference>
<evidence type="ECO:0000313" key="2">
    <source>
        <dbReference type="EMBL" id="KAE8141873.1"/>
    </source>
</evidence>